<evidence type="ECO:0000256" key="4">
    <source>
        <dbReference type="ARBA" id="ARBA00022792"/>
    </source>
</evidence>
<dbReference type="InterPro" id="IPR011765">
    <property type="entry name" value="Pept_M16_N"/>
</dbReference>
<evidence type="ECO:0000313" key="18">
    <source>
        <dbReference type="Proteomes" id="UP000038830"/>
    </source>
</evidence>
<reference evidence="16" key="1">
    <citation type="submission" date="2014-12" db="EMBL/GenBank/DDBJ databases">
        <authorList>
            <person name="Jaenicke S."/>
        </authorList>
    </citation>
    <scope>NUCLEOTIDE SEQUENCE [LARGE SCALE GENOMIC DNA]</scope>
    <source>
        <strain evidence="16">CBS1600</strain>
    </source>
</reference>
<evidence type="ECO:0000256" key="5">
    <source>
        <dbReference type="ARBA" id="ARBA00022946"/>
    </source>
</evidence>
<dbReference type="Proteomes" id="UP000094389">
    <property type="component" value="Unassembled WGS sequence"/>
</dbReference>
<dbReference type="EMBL" id="CDQK01000001">
    <property type="protein sequence ID" value="CEP21215.1"/>
    <property type="molecule type" value="Genomic_DNA"/>
</dbReference>
<evidence type="ECO:0000256" key="3">
    <source>
        <dbReference type="ARBA" id="ARBA00022660"/>
    </source>
</evidence>
<dbReference type="FunFam" id="3.30.830.10:FF:000021">
    <property type="entry name" value="Cytochrome b-c1 complex subunit 2"/>
    <property type="match status" value="1"/>
</dbReference>
<sequence>MLSRRLASIQSTRGYATKVTATAAEGRVSTLTVKVNAGSRYATKDGVSHLLSRFNFQNTRSRSALRLTRESELLGGVFSSTVDRDAIYLSANFLKEGLPYYVNAIADVLYKTSFKPHELPEIVLPAAKYDLTTALASPYFKASELLYSASFRNGLGNPLYYDGVEKVTLDDIKAFADKVYVKDNVEIIAKGVDAKALNGFVQDSALSQLPAGASLAATSTPKFYEGVEVRERAVGESISAIAVPVKPADFATYEVLAAYLTSPLSELSQSISSASFEKYSQAGLFSLYVKGEASAVASSIKKVVSALKGGVNLSSATGYAATKLALANESAVIASEIDVANVKDFKLGKFNYVALGDVHNLPYADEL</sequence>
<organism evidence="16 18">
    <name type="scientific">Cyberlindnera jadinii (strain ATCC 18201 / CBS 1600 / BCRC 20928 / JCM 3617 / NBRC 0987 / NRRL Y-1542)</name>
    <name type="common">Torula yeast</name>
    <name type="synonym">Candida utilis</name>
    <dbReference type="NCBI Taxonomy" id="983966"/>
    <lineage>
        <taxon>Eukaryota</taxon>
        <taxon>Fungi</taxon>
        <taxon>Dikarya</taxon>
        <taxon>Ascomycota</taxon>
        <taxon>Saccharomycotina</taxon>
        <taxon>Saccharomycetes</taxon>
        <taxon>Phaffomycetales</taxon>
        <taxon>Phaffomycetaceae</taxon>
        <taxon>Cyberlindnera</taxon>
    </lineage>
</organism>
<evidence type="ECO:0000256" key="13">
    <source>
        <dbReference type="ARBA" id="ARBA00042707"/>
    </source>
</evidence>
<proteinExistence type="inferred from homology"/>
<gene>
    <name evidence="16" type="primary">UQC2</name>
    <name evidence="16" type="ORF">BN1211_1253</name>
    <name evidence="17" type="ORF">CYBJADRAFT_121317</name>
</gene>
<keyword evidence="2" id="KW-0813">Transport</keyword>
<evidence type="ECO:0000256" key="10">
    <source>
        <dbReference type="ARBA" id="ARBA00040751"/>
    </source>
</evidence>
<dbReference type="Gene3D" id="3.30.830.10">
    <property type="entry name" value="Metalloenzyme, LuxS/M16 peptidase-like"/>
    <property type="match status" value="2"/>
</dbReference>
<keyword evidence="6" id="KW-0249">Electron transport</keyword>
<evidence type="ECO:0000259" key="14">
    <source>
        <dbReference type="Pfam" id="PF00675"/>
    </source>
</evidence>
<keyword evidence="7" id="KW-0496">Mitochondrion</keyword>
<evidence type="ECO:0000259" key="15">
    <source>
        <dbReference type="Pfam" id="PF05193"/>
    </source>
</evidence>
<dbReference type="AlphaFoldDB" id="A0A0H5C0E0"/>
<dbReference type="OMA" id="YKYQDAG"/>
<dbReference type="EMBL" id="KV453925">
    <property type="protein sequence ID" value="ODV76597.1"/>
    <property type="molecule type" value="Genomic_DNA"/>
</dbReference>
<name>A0A0H5C0E0_CYBJN</name>
<accession>A0A0H5C0E0</accession>
<reference evidence="18" key="2">
    <citation type="journal article" date="2015" name="J. Biotechnol.">
        <title>The structure of the Cyberlindnera jadinii genome and its relation to Candida utilis analyzed by the occurrence of single nucleotide polymorphisms.</title>
        <authorList>
            <person name="Rupp O."/>
            <person name="Brinkrolf K."/>
            <person name="Buerth C."/>
            <person name="Kunigo M."/>
            <person name="Schneider J."/>
            <person name="Jaenicke S."/>
            <person name="Goesmann A."/>
            <person name="Puehler A."/>
            <person name="Jaeger K.-E."/>
            <person name="Ernst J.F."/>
        </authorList>
    </citation>
    <scope>NUCLEOTIDE SEQUENCE [LARGE SCALE GENOMIC DNA]</scope>
    <source>
        <strain evidence="18">ATCC 18201 / CBS 1600 / BCRC 20928 / JCM 3617 / NBRC 0987 / NRRL Y-1542</strain>
    </source>
</reference>
<dbReference type="SUPFAM" id="SSF63411">
    <property type="entry name" value="LuxS/MPP-like metallohydrolase"/>
    <property type="match status" value="2"/>
</dbReference>
<dbReference type="Proteomes" id="UP000038830">
    <property type="component" value="Unassembled WGS sequence"/>
</dbReference>
<keyword evidence="5" id="KW-0809">Transit peptide</keyword>
<evidence type="ECO:0000256" key="8">
    <source>
        <dbReference type="ARBA" id="ARBA00023136"/>
    </source>
</evidence>
<evidence type="ECO:0000256" key="1">
    <source>
        <dbReference type="ARBA" id="ARBA00004443"/>
    </source>
</evidence>
<evidence type="ECO:0000256" key="6">
    <source>
        <dbReference type="ARBA" id="ARBA00022982"/>
    </source>
</evidence>
<evidence type="ECO:0000256" key="12">
    <source>
        <dbReference type="ARBA" id="ARBA00041778"/>
    </source>
</evidence>
<evidence type="ECO:0000313" key="16">
    <source>
        <dbReference type="EMBL" id="CEP21215.1"/>
    </source>
</evidence>
<evidence type="ECO:0000256" key="11">
    <source>
        <dbReference type="ARBA" id="ARBA00041372"/>
    </source>
</evidence>
<dbReference type="PANTHER" id="PTHR11851">
    <property type="entry name" value="METALLOPROTEASE"/>
    <property type="match status" value="1"/>
</dbReference>
<evidence type="ECO:0000256" key="7">
    <source>
        <dbReference type="ARBA" id="ARBA00023128"/>
    </source>
</evidence>
<reference evidence="17 19" key="3">
    <citation type="journal article" date="2016" name="Proc. Natl. Acad. Sci. U.S.A.">
        <title>Comparative genomics of biotechnologically important yeasts.</title>
        <authorList>
            <person name="Riley R."/>
            <person name="Haridas S."/>
            <person name="Wolfe K.H."/>
            <person name="Lopes M.R."/>
            <person name="Hittinger C.T."/>
            <person name="Goeker M."/>
            <person name="Salamov A.A."/>
            <person name="Wisecaver J.H."/>
            <person name="Long T.M."/>
            <person name="Calvey C.H."/>
            <person name="Aerts A.L."/>
            <person name="Barry K.W."/>
            <person name="Choi C."/>
            <person name="Clum A."/>
            <person name="Coughlan A.Y."/>
            <person name="Deshpande S."/>
            <person name="Douglass A.P."/>
            <person name="Hanson S.J."/>
            <person name="Klenk H.-P."/>
            <person name="LaButti K.M."/>
            <person name="Lapidus A."/>
            <person name="Lindquist E.A."/>
            <person name="Lipzen A.M."/>
            <person name="Meier-Kolthoff J.P."/>
            <person name="Ohm R.A."/>
            <person name="Otillar R.P."/>
            <person name="Pangilinan J.L."/>
            <person name="Peng Y."/>
            <person name="Rokas A."/>
            <person name="Rosa C.A."/>
            <person name="Scheuner C."/>
            <person name="Sibirny A.A."/>
            <person name="Slot J.C."/>
            <person name="Stielow J.B."/>
            <person name="Sun H."/>
            <person name="Kurtzman C.P."/>
            <person name="Blackwell M."/>
            <person name="Grigoriev I.V."/>
            <person name="Jeffries T.W."/>
        </authorList>
    </citation>
    <scope>NUCLEOTIDE SEQUENCE [LARGE SCALE GENOMIC DNA]</scope>
    <source>
        <strain evidence="19">ATCC 18201 / CBS 1600 / BCRC 20928 / JCM 3617 / NBRC 0987 / NRRL Y-1542</strain>
        <strain evidence="17">NRRL Y-1542</strain>
    </source>
</reference>
<feature type="domain" description="Peptidase M16 N-terminal" evidence="14">
    <location>
        <begin position="22"/>
        <end position="162"/>
    </location>
</feature>
<keyword evidence="19" id="KW-1185">Reference proteome</keyword>
<comment type="similarity">
    <text evidence="9">Belongs to the peptidase M16 family. UQCRC2/QCR2 subfamily.</text>
</comment>
<evidence type="ECO:0000256" key="9">
    <source>
        <dbReference type="ARBA" id="ARBA00038146"/>
    </source>
</evidence>
<dbReference type="InterPro" id="IPR007863">
    <property type="entry name" value="Peptidase_M16_C"/>
</dbReference>
<dbReference type="Pfam" id="PF05193">
    <property type="entry name" value="Peptidase_M16_C"/>
    <property type="match status" value="1"/>
</dbReference>
<dbReference type="InterPro" id="IPR011249">
    <property type="entry name" value="Metalloenz_LuxS/M16"/>
</dbReference>
<comment type="subcellular location">
    <subcellularLocation>
        <location evidence="1">Mitochondrion inner membrane</location>
        <topology evidence="1">Peripheral membrane protein</topology>
        <orientation evidence="1">Matrix side</orientation>
    </subcellularLocation>
</comment>
<dbReference type="GO" id="GO:0046872">
    <property type="term" value="F:metal ion binding"/>
    <property type="evidence" value="ECO:0007669"/>
    <property type="project" value="InterPro"/>
</dbReference>
<dbReference type="SMR" id="A0A0H5C0E0"/>
<dbReference type="PANTHER" id="PTHR11851:SF209">
    <property type="entry name" value="CYTOCHROME B-C1 COMPLEX SUBUNIT 2, MITOCHONDRIAL"/>
    <property type="match status" value="1"/>
</dbReference>
<dbReference type="Pfam" id="PF00675">
    <property type="entry name" value="Peptidase_M16"/>
    <property type="match status" value="1"/>
</dbReference>
<feature type="domain" description="Peptidase M16 C-terminal" evidence="15">
    <location>
        <begin position="166"/>
        <end position="307"/>
    </location>
</feature>
<protein>
    <recommendedName>
        <fullName evidence="10">Cytochrome b-c1 complex subunit 2, mitochondrial</fullName>
    </recommendedName>
    <alternativeName>
        <fullName evidence="12">Complex III subunit 2</fullName>
    </alternativeName>
    <alternativeName>
        <fullName evidence="11">Core protein II</fullName>
    </alternativeName>
    <alternativeName>
        <fullName evidence="13">Ubiquinol-cytochrome-c reductase complex core protein 2</fullName>
    </alternativeName>
</protein>
<evidence type="ECO:0000256" key="2">
    <source>
        <dbReference type="ARBA" id="ARBA00022448"/>
    </source>
</evidence>
<dbReference type="GO" id="GO:0005743">
    <property type="term" value="C:mitochondrial inner membrane"/>
    <property type="evidence" value="ECO:0007669"/>
    <property type="project" value="UniProtKB-SubCell"/>
</dbReference>
<evidence type="ECO:0000313" key="19">
    <source>
        <dbReference type="Proteomes" id="UP000094389"/>
    </source>
</evidence>
<dbReference type="OrthoDB" id="6369905at2759"/>
<keyword evidence="8" id="KW-0472">Membrane</keyword>
<dbReference type="InterPro" id="IPR050361">
    <property type="entry name" value="MPP/UQCRC_Complex"/>
</dbReference>
<keyword evidence="4" id="KW-0999">Mitochondrion inner membrane</keyword>
<evidence type="ECO:0000313" key="17">
    <source>
        <dbReference type="EMBL" id="ODV76597.1"/>
    </source>
</evidence>
<dbReference type="STRING" id="983966.A0A0H5C0E0"/>
<accession>A0A1E4SAP5</accession>
<keyword evidence="3" id="KW-0679">Respiratory chain</keyword>